<dbReference type="PATRIC" id="fig|28125.4.peg.105"/>
<name>A0A137T154_9BACT</name>
<dbReference type="eggNOG" id="COG3427">
    <property type="taxonomic scope" value="Bacteria"/>
</dbReference>
<organism evidence="1 2">
    <name type="scientific">Prevotella bivia</name>
    <dbReference type="NCBI Taxonomy" id="28125"/>
    <lineage>
        <taxon>Bacteria</taxon>
        <taxon>Pseudomonadati</taxon>
        <taxon>Bacteroidota</taxon>
        <taxon>Bacteroidia</taxon>
        <taxon>Bacteroidales</taxon>
        <taxon>Prevotellaceae</taxon>
        <taxon>Prevotella</taxon>
    </lineage>
</organism>
<evidence type="ECO:0000313" key="1">
    <source>
        <dbReference type="EMBL" id="KXO18451.1"/>
    </source>
</evidence>
<protein>
    <recommendedName>
        <fullName evidence="3">Polyketide cyclase/dehydrase</fullName>
    </recommendedName>
</protein>
<dbReference type="InterPro" id="IPR023393">
    <property type="entry name" value="START-like_dom_sf"/>
</dbReference>
<dbReference type="AlphaFoldDB" id="A0A137T154"/>
<accession>A0A137T154</accession>
<dbReference type="Proteomes" id="UP000070093">
    <property type="component" value="Unassembled WGS sequence"/>
</dbReference>
<dbReference type="STRING" id="28125.HMPREF3202_00110"/>
<gene>
    <name evidence="1" type="ORF">HMPREF3202_00110</name>
</gene>
<proteinExistence type="predicted"/>
<comment type="caution">
    <text evidence="1">The sequence shown here is derived from an EMBL/GenBank/DDBJ whole genome shotgun (WGS) entry which is preliminary data.</text>
</comment>
<dbReference type="Gene3D" id="3.30.530.20">
    <property type="match status" value="1"/>
</dbReference>
<evidence type="ECO:0008006" key="3">
    <source>
        <dbReference type="Google" id="ProtNLM"/>
    </source>
</evidence>
<dbReference type="EMBL" id="LTAG01000005">
    <property type="protein sequence ID" value="KXO18451.1"/>
    <property type="molecule type" value="Genomic_DNA"/>
</dbReference>
<reference evidence="1 2" key="1">
    <citation type="submission" date="2016-02" db="EMBL/GenBank/DDBJ databases">
        <authorList>
            <person name="Wen L."/>
            <person name="He K."/>
            <person name="Yang H."/>
        </authorList>
    </citation>
    <scope>NUCLEOTIDE SEQUENCE [LARGE SCALE GENOMIC DNA]</scope>
    <source>
        <strain evidence="1 2">GED7880</strain>
    </source>
</reference>
<sequence length="151" mass="16885">MIGAKIHLIGKNKMSKFESNVKQIAYPQQNVYNMLSDLTNIERVKAQIPDDKLKDLTFDKDTISISVSPIGQISMRIIERDEPKTIKFASENSPLAFNFWIQLLPVDDTSSKIKLTIDADIPFFAKGMVAGPLQEGVEKIADALAMIPYNV</sequence>
<dbReference type="SUPFAM" id="SSF55961">
    <property type="entry name" value="Bet v1-like"/>
    <property type="match status" value="1"/>
</dbReference>
<evidence type="ECO:0000313" key="2">
    <source>
        <dbReference type="Proteomes" id="UP000070093"/>
    </source>
</evidence>